<reference evidence="1" key="2">
    <citation type="submission" date="2022-01" db="EMBL/GenBank/DDBJ databases">
        <authorList>
            <person name="Yamashiro T."/>
            <person name="Shiraishi A."/>
            <person name="Satake H."/>
            <person name="Nakayama K."/>
        </authorList>
    </citation>
    <scope>NUCLEOTIDE SEQUENCE</scope>
</reference>
<comment type="caution">
    <text evidence="1">The sequence shown here is derived from an EMBL/GenBank/DDBJ whole genome shotgun (WGS) entry which is preliminary data.</text>
</comment>
<evidence type="ECO:0000313" key="1">
    <source>
        <dbReference type="EMBL" id="GJS95769.1"/>
    </source>
</evidence>
<gene>
    <name evidence="1" type="ORF">Tco_0802737</name>
</gene>
<dbReference type="EMBL" id="BQNB010011835">
    <property type="protein sequence ID" value="GJS95769.1"/>
    <property type="molecule type" value="Genomic_DNA"/>
</dbReference>
<sequence>METKDTVSSCSVSKDQEIQRLQEKARLLKGGCMKGLKALQSNFKILLEDLKDICGVPTFKRTLSQDMNLLEKHLINEILHEIDCKTALTKLRTMFENTFNSKLRECLQNYTTLTQEVQINIVQALNVDSVIMENTCFGKENCNSATAFSKSVKESSLNSGTKDVHASKYKMSKAKERCITYF</sequence>
<name>A0ABQ4ZZN6_9ASTR</name>
<accession>A0ABQ4ZZN6</accession>
<protein>
    <submittedName>
        <fullName evidence="1">Uncharacterized protein</fullName>
    </submittedName>
</protein>
<dbReference type="Proteomes" id="UP001151760">
    <property type="component" value="Unassembled WGS sequence"/>
</dbReference>
<reference evidence="1" key="1">
    <citation type="journal article" date="2022" name="Int. J. Mol. Sci.">
        <title>Draft Genome of Tanacetum Coccineum: Genomic Comparison of Closely Related Tanacetum-Family Plants.</title>
        <authorList>
            <person name="Yamashiro T."/>
            <person name="Shiraishi A."/>
            <person name="Nakayama K."/>
            <person name="Satake H."/>
        </authorList>
    </citation>
    <scope>NUCLEOTIDE SEQUENCE</scope>
</reference>
<evidence type="ECO:0000313" key="2">
    <source>
        <dbReference type="Proteomes" id="UP001151760"/>
    </source>
</evidence>
<proteinExistence type="predicted"/>
<keyword evidence="2" id="KW-1185">Reference proteome</keyword>
<organism evidence="1 2">
    <name type="scientific">Tanacetum coccineum</name>
    <dbReference type="NCBI Taxonomy" id="301880"/>
    <lineage>
        <taxon>Eukaryota</taxon>
        <taxon>Viridiplantae</taxon>
        <taxon>Streptophyta</taxon>
        <taxon>Embryophyta</taxon>
        <taxon>Tracheophyta</taxon>
        <taxon>Spermatophyta</taxon>
        <taxon>Magnoliopsida</taxon>
        <taxon>eudicotyledons</taxon>
        <taxon>Gunneridae</taxon>
        <taxon>Pentapetalae</taxon>
        <taxon>asterids</taxon>
        <taxon>campanulids</taxon>
        <taxon>Asterales</taxon>
        <taxon>Asteraceae</taxon>
        <taxon>Asteroideae</taxon>
        <taxon>Anthemideae</taxon>
        <taxon>Anthemidinae</taxon>
        <taxon>Tanacetum</taxon>
    </lineage>
</organism>